<feature type="binding site" evidence="8">
    <location>
        <position position="325"/>
    </location>
    <ligand>
        <name>L-glutamine</name>
        <dbReference type="ChEBI" id="CHEBI:58359"/>
    </ligand>
</feature>
<dbReference type="GO" id="GO:0005524">
    <property type="term" value="F:ATP binding"/>
    <property type="evidence" value="ECO:0007669"/>
    <property type="project" value="UniProtKB-UniRule"/>
</dbReference>
<evidence type="ECO:0000256" key="8">
    <source>
        <dbReference type="HAMAP-Rule" id="MF_01209"/>
    </source>
</evidence>
<dbReference type="Gene3D" id="3.40.50.880">
    <property type="match status" value="1"/>
</dbReference>
<keyword evidence="6 8" id="KW-0315">Glutamine amidotransferase</keyword>
<evidence type="ECO:0000313" key="10">
    <source>
        <dbReference type="EMBL" id="MBB6479040.1"/>
    </source>
</evidence>
<feature type="domain" description="Carbamoyl-phosphate synthase small subunit N-terminal" evidence="9">
    <location>
        <begin position="3"/>
        <end position="154"/>
    </location>
</feature>
<comment type="catalytic activity">
    <reaction evidence="8">
        <text>L-glutamine + H2O = L-glutamate + NH4(+)</text>
        <dbReference type="Rhea" id="RHEA:15889"/>
        <dbReference type="ChEBI" id="CHEBI:15377"/>
        <dbReference type="ChEBI" id="CHEBI:28938"/>
        <dbReference type="ChEBI" id="CHEBI:29985"/>
        <dbReference type="ChEBI" id="CHEBI:58359"/>
    </reaction>
</comment>
<dbReference type="PANTHER" id="PTHR43418">
    <property type="entry name" value="MULTIFUNCTIONAL TRYPTOPHAN BIOSYNTHESIS PROTEIN-RELATED"/>
    <property type="match status" value="1"/>
</dbReference>
<keyword evidence="3 8" id="KW-0436">Ligase</keyword>
<dbReference type="SUPFAM" id="SSF52021">
    <property type="entry name" value="Carbamoyl phosphate synthetase, small subunit N-terminal domain"/>
    <property type="match status" value="1"/>
</dbReference>
<evidence type="ECO:0000256" key="2">
    <source>
        <dbReference type="ARBA" id="ARBA00007800"/>
    </source>
</evidence>
<dbReference type="InterPro" id="IPR002474">
    <property type="entry name" value="CarbamoylP_synth_ssu_N"/>
</dbReference>
<dbReference type="Pfam" id="PF00117">
    <property type="entry name" value="GATase"/>
    <property type="match status" value="1"/>
</dbReference>
<feature type="binding site" evidence="8">
    <location>
        <position position="324"/>
    </location>
    <ligand>
        <name>L-glutamine</name>
        <dbReference type="ChEBI" id="CHEBI:58359"/>
    </ligand>
</feature>
<dbReference type="SUPFAM" id="SSF52317">
    <property type="entry name" value="Class I glutamine amidotransferase-like"/>
    <property type="match status" value="1"/>
</dbReference>
<dbReference type="UniPathway" id="UPA00070">
    <property type="reaction ID" value="UER00115"/>
</dbReference>
<organism evidence="10 11">
    <name type="scientific">Spirochaeta isovalerica</name>
    <dbReference type="NCBI Taxonomy" id="150"/>
    <lineage>
        <taxon>Bacteria</taxon>
        <taxon>Pseudomonadati</taxon>
        <taxon>Spirochaetota</taxon>
        <taxon>Spirochaetia</taxon>
        <taxon>Spirochaetales</taxon>
        <taxon>Spirochaetaceae</taxon>
        <taxon>Spirochaeta</taxon>
    </lineage>
</organism>
<dbReference type="Gene3D" id="3.50.30.20">
    <property type="entry name" value="Carbamoyl-phosphate synthase small subunit, N-terminal domain"/>
    <property type="match status" value="1"/>
</dbReference>
<dbReference type="UniPathway" id="UPA00068">
    <property type="reaction ID" value="UER00171"/>
</dbReference>
<evidence type="ECO:0000256" key="3">
    <source>
        <dbReference type="ARBA" id="ARBA00022598"/>
    </source>
</evidence>
<comment type="pathway">
    <text evidence="8">Pyrimidine metabolism; UMP biosynthesis via de novo pathway; (S)-dihydroorotate from bicarbonate: step 1/3.</text>
</comment>
<name>A0A841R7M5_9SPIO</name>
<evidence type="ECO:0000259" key="9">
    <source>
        <dbReference type="SMART" id="SM01097"/>
    </source>
</evidence>
<feature type="binding site" evidence="8">
    <location>
        <position position="60"/>
    </location>
    <ligand>
        <name>L-glutamine</name>
        <dbReference type="ChEBI" id="CHEBI:58359"/>
    </ligand>
</feature>
<dbReference type="GO" id="GO:0004088">
    <property type="term" value="F:carbamoyl-phosphate synthase (glutamine-hydrolyzing) activity"/>
    <property type="evidence" value="ECO:0007669"/>
    <property type="project" value="UniProtKB-UniRule"/>
</dbReference>
<keyword evidence="8" id="KW-0665">Pyrimidine biosynthesis</keyword>
<comment type="catalytic activity">
    <reaction evidence="7 8">
        <text>hydrogencarbonate + L-glutamine + 2 ATP + H2O = carbamoyl phosphate + L-glutamate + 2 ADP + phosphate + 2 H(+)</text>
        <dbReference type="Rhea" id="RHEA:18633"/>
        <dbReference type="ChEBI" id="CHEBI:15377"/>
        <dbReference type="ChEBI" id="CHEBI:15378"/>
        <dbReference type="ChEBI" id="CHEBI:17544"/>
        <dbReference type="ChEBI" id="CHEBI:29985"/>
        <dbReference type="ChEBI" id="CHEBI:30616"/>
        <dbReference type="ChEBI" id="CHEBI:43474"/>
        <dbReference type="ChEBI" id="CHEBI:58228"/>
        <dbReference type="ChEBI" id="CHEBI:58359"/>
        <dbReference type="ChEBI" id="CHEBI:456216"/>
        <dbReference type="EC" id="6.3.5.5"/>
    </reaction>
</comment>
<dbReference type="PRINTS" id="PR00097">
    <property type="entry name" value="ANTSNTHASEII"/>
</dbReference>
<accession>A0A841R7M5</accession>
<dbReference type="GO" id="GO:0006207">
    <property type="term" value="P:'de novo' pyrimidine nucleobase biosynthetic process"/>
    <property type="evidence" value="ECO:0007669"/>
    <property type="project" value="InterPro"/>
</dbReference>
<dbReference type="GO" id="GO:0044205">
    <property type="term" value="P:'de novo' UMP biosynthetic process"/>
    <property type="evidence" value="ECO:0007669"/>
    <property type="project" value="UniProtKB-UniRule"/>
</dbReference>
<keyword evidence="11" id="KW-1185">Reference proteome</keyword>
<feature type="binding site" evidence="8">
    <location>
        <position position="322"/>
    </location>
    <ligand>
        <name>L-glutamine</name>
        <dbReference type="ChEBI" id="CHEBI:58359"/>
    </ligand>
</feature>
<feature type="binding site" evidence="8">
    <location>
        <position position="284"/>
    </location>
    <ligand>
        <name>L-glutamine</name>
        <dbReference type="ChEBI" id="CHEBI:58359"/>
    </ligand>
</feature>
<sequence>MKVNSFLILEDGAVFKGFGWGAAIPLVSELKKGNTDDCPVGEVVFNTSMTGYQEIVTDPSYTGQIVLMTYPHIGNYGTEEKWSQTGPHSSGDSSRGKQAAALVVRSFYNGPVAEGRLFFNDFLKKEGIRCISDIDTRALTLSLRNEGSRNGVIVRSDSKTLSEGEVALALDYLKSIPSMEGRNLIDELGTDMTVSPERPDSKALDFALIDCGIKKGIVQEMESRSVNITLFPSTVTKKELLAAGMDAVLFSNGPGDPAVLENQIGLCRSLIGEVPLFGICLGHQIMGLALGGKTEKMKFGHHGGNHPVRDEDTGRVFVTAQNHGFMVDETSLPSDVSIRFRNANDQSVEGLISRDKKIFTTQFHPEAEPGPDDSTWIFDEFVKLTKEWEGK</sequence>
<dbReference type="InterPro" id="IPR006274">
    <property type="entry name" value="CarbamoylP_synth_ssu"/>
</dbReference>
<feature type="active site" evidence="8">
    <location>
        <position position="364"/>
    </location>
</feature>
<comment type="subunit">
    <text evidence="8">Composed of two chains; the small (or glutamine) chain promotes the hydrolysis of glutamine to ammonia, which is used by the large (or ammonia) chain to synthesize carbamoyl phosphate. Tetramer of heterodimers (alpha,beta)4.</text>
</comment>
<feature type="binding site" evidence="8">
    <location>
        <position position="253"/>
    </location>
    <ligand>
        <name>L-glutamine</name>
        <dbReference type="ChEBI" id="CHEBI:58359"/>
    </ligand>
</feature>
<dbReference type="EC" id="6.3.5.5" evidence="8"/>
<dbReference type="Pfam" id="PF00988">
    <property type="entry name" value="CPSase_sm_chain"/>
    <property type="match status" value="1"/>
</dbReference>
<keyword evidence="5 8" id="KW-0067">ATP-binding</keyword>
<keyword evidence="8" id="KW-0028">Amino-acid biosynthesis</keyword>
<dbReference type="RefSeq" id="WP_184743749.1">
    <property type="nucleotide sequence ID" value="NZ_JACHGJ010000001.1"/>
</dbReference>
<dbReference type="GO" id="GO:0006541">
    <property type="term" value="P:glutamine metabolic process"/>
    <property type="evidence" value="ECO:0007669"/>
    <property type="project" value="InterPro"/>
</dbReference>
<dbReference type="PRINTS" id="PR00096">
    <property type="entry name" value="GATASE"/>
</dbReference>
<dbReference type="PRINTS" id="PR00099">
    <property type="entry name" value="CPSGATASE"/>
</dbReference>
<evidence type="ECO:0000313" key="11">
    <source>
        <dbReference type="Proteomes" id="UP000587760"/>
    </source>
</evidence>
<dbReference type="GO" id="GO:0006526">
    <property type="term" value="P:L-arginine biosynthetic process"/>
    <property type="evidence" value="ECO:0007669"/>
    <property type="project" value="UniProtKB-UniRule"/>
</dbReference>
<dbReference type="PROSITE" id="PS51273">
    <property type="entry name" value="GATASE_TYPE_1"/>
    <property type="match status" value="1"/>
</dbReference>
<keyword evidence="8" id="KW-0055">Arginine biosynthesis</keyword>
<feature type="region of interest" description="CPSase" evidence="8">
    <location>
        <begin position="1"/>
        <end position="198"/>
    </location>
</feature>
<dbReference type="HAMAP" id="MF_01209">
    <property type="entry name" value="CPSase_S_chain"/>
    <property type="match status" value="1"/>
</dbReference>
<dbReference type="CDD" id="cd01744">
    <property type="entry name" value="GATase1_CPSase"/>
    <property type="match status" value="1"/>
</dbReference>
<feature type="binding site" evidence="8">
    <location>
        <position position="281"/>
    </location>
    <ligand>
        <name>L-glutamine</name>
        <dbReference type="ChEBI" id="CHEBI:58359"/>
    </ligand>
</feature>
<dbReference type="SMART" id="SM01097">
    <property type="entry name" value="CPSase_sm_chain"/>
    <property type="match status" value="1"/>
</dbReference>
<comment type="caution">
    <text evidence="10">The sequence shown here is derived from an EMBL/GenBank/DDBJ whole genome shotgun (WGS) entry which is preliminary data.</text>
</comment>
<dbReference type="AlphaFoldDB" id="A0A841R7M5"/>
<evidence type="ECO:0000256" key="5">
    <source>
        <dbReference type="ARBA" id="ARBA00022840"/>
    </source>
</evidence>
<gene>
    <name evidence="8" type="primary">carA</name>
    <name evidence="10" type="ORF">HNR50_000673</name>
</gene>
<reference evidence="10 11" key="1">
    <citation type="submission" date="2020-08" db="EMBL/GenBank/DDBJ databases">
        <title>Genomic Encyclopedia of Type Strains, Phase IV (KMG-IV): sequencing the most valuable type-strain genomes for metagenomic binning, comparative biology and taxonomic classification.</title>
        <authorList>
            <person name="Goeker M."/>
        </authorList>
    </citation>
    <scope>NUCLEOTIDE SEQUENCE [LARGE SCALE GENOMIC DNA]</scope>
    <source>
        <strain evidence="10 11">DSM 2461</strain>
    </source>
</reference>
<dbReference type="InterPro" id="IPR029062">
    <property type="entry name" value="Class_I_gatase-like"/>
</dbReference>
<dbReference type="InterPro" id="IPR017926">
    <property type="entry name" value="GATASE"/>
</dbReference>
<evidence type="ECO:0000256" key="4">
    <source>
        <dbReference type="ARBA" id="ARBA00022741"/>
    </source>
</evidence>
<dbReference type="Proteomes" id="UP000587760">
    <property type="component" value="Unassembled WGS sequence"/>
</dbReference>
<evidence type="ECO:0000256" key="6">
    <source>
        <dbReference type="ARBA" id="ARBA00022962"/>
    </source>
</evidence>
<evidence type="ECO:0000256" key="1">
    <source>
        <dbReference type="ARBA" id="ARBA00005077"/>
    </source>
</evidence>
<dbReference type="InterPro" id="IPR050472">
    <property type="entry name" value="Anth_synth/Amidotransfase"/>
</dbReference>
<dbReference type="InterPro" id="IPR036480">
    <property type="entry name" value="CarbP_synth_ssu_N_sf"/>
</dbReference>
<proteinExistence type="inferred from homology"/>
<comment type="function">
    <text evidence="8">Small subunit of the glutamine-dependent carbamoyl phosphate synthetase (CPSase). CPSase catalyzes the formation of carbamoyl phosphate from the ammonia moiety of glutamine, carbonate, and phosphate donated by ATP, constituting the first step of 2 biosynthetic pathways, one leading to arginine and/or urea and the other to pyrimidine nucleotides. The small subunit (glutamine amidotransferase) binds and cleaves glutamine to supply the large subunit with the substrate ammonia.</text>
</comment>
<evidence type="ECO:0000256" key="7">
    <source>
        <dbReference type="ARBA" id="ARBA00048816"/>
    </source>
</evidence>
<protein>
    <recommendedName>
        <fullName evidence="8">Carbamoyl phosphate synthase small chain</fullName>
        <ecNumber evidence="8">6.3.5.5</ecNumber>
    </recommendedName>
    <alternativeName>
        <fullName evidence="8">Carbamoyl phosphate synthetase glutamine chain</fullName>
    </alternativeName>
</protein>
<comment type="similarity">
    <text evidence="2 8">Belongs to the CarA family.</text>
</comment>
<feature type="active site" evidence="8">
    <location>
        <position position="366"/>
    </location>
</feature>
<comment type="pathway">
    <text evidence="1 8">Amino-acid biosynthesis; L-arginine biosynthesis; carbamoyl phosphate from bicarbonate: step 1/1.</text>
</comment>
<dbReference type="NCBIfam" id="NF009475">
    <property type="entry name" value="PRK12838.1"/>
    <property type="match status" value="1"/>
</dbReference>
<dbReference type="NCBIfam" id="TIGR01368">
    <property type="entry name" value="CPSaseIIsmall"/>
    <property type="match status" value="1"/>
</dbReference>
<feature type="binding site" evidence="8">
    <location>
        <position position="255"/>
    </location>
    <ligand>
        <name>L-glutamine</name>
        <dbReference type="ChEBI" id="CHEBI:58359"/>
    </ligand>
</feature>
<keyword evidence="4 8" id="KW-0547">Nucleotide-binding</keyword>
<dbReference type="InterPro" id="IPR035686">
    <property type="entry name" value="CPSase_GATase1"/>
</dbReference>
<dbReference type="PANTHER" id="PTHR43418:SF7">
    <property type="entry name" value="CARBAMOYL-PHOSPHATE SYNTHASE SMALL CHAIN"/>
    <property type="match status" value="1"/>
</dbReference>
<dbReference type="EMBL" id="JACHGJ010000001">
    <property type="protein sequence ID" value="MBB6479040.1"/>
    <property type="molecule type" value="Genomic_DNA"/>
</dbReference>
<feature type="active site" description="Nucleophile" evidence="8">
    <location>
        <position position="280"/>
    </location>
</feature>